<dbReference type="InterPro" id="IPR013749">
    <property type="entry name" value="PM/HMP-P_kinase-1"/>
</dbReference>
<dbReference type="InterPro" id="IPR004625">
    <property type="entry name" value="PyrdxlKinase"/>
</dbReference>
<organism evidence="7 8">
    <name type="scientific">Candidatus Scatosoma pullistercoris</name>
    <dbReference type="NCBI Taxonomy" id="2840934"/>
    <lineage>
        <taxon>Bacteria</taxon>
        <taxon>Bacillati</taxon>
        <taxon>Bacillota</taxon>
        <taxon>Clostridia</taxon>
        <taxon>Candidatus Scatosoma</taxon>
    </lineage>
</organism>
<dbReference type="NCBIfam" id="NF005491">
    <property type="entry name" value="PRK07105.1"/>
    <property type="match status" value="1"/>
</dbReference>
<evidence type="ECO:0000256" key="2">
    <source>
        <dbReference type="ARBA" id="ARBA00022679"/>
    </source>
</evidence>
<keyword evidence="2 7" id="KW-0808">Transferase</keyword>
<dbReference type="PANTHER" id="PTHR10534">
    <property type="entry name" value="PYRIDOXAL KINASE"/>
    <property type="match status" value="1"/>
</dbReference>
<dbReference type="GO" id="GO:0009443">
    <property type="term" value="P:pyridoxal 5'-phosphate salvage"/>
    <property type="evidence" value="ECO:0007669"/>
    <property type="project" value="InterPro"/>
</dbReference>
<evidence type="ECO:0000256" key="4">
    <source>
        <dbReference type="ARBA" id="ARBA00022777"/>
    </source>
</evidence>
<evidence type="ECO:0000256" key="1">
    <source>
        <dbReference type="ARBA" id="ARBA00012104"/>
    </source>
</evidence>
<dbReference type="GO" id="GO:0008478">
    <property type="term" value="F:pyridoxal kinase activity"/>
    <property type="evidence" value="ECO:0007669"/>
    <property type="project" value="UniProtKB-EC"/>
</dbReference>
<name>A0A9D1MDW5_9FIRM</name>
<keyword evidence="4 7" id="KW-0418">Kinase</keyword>
<dbReference type="InterPro" id="IPR029056">
    <property type="entry name" value="Ribokinase-like"/>
</dbReference>
<proteinExistence type="predicted"/>
<dbReference type="AlphaFoldDB" id="A0A9D1MDW5"/>
<reference evidence="7" key="1">
    <citation type="submission" date="2020-10" db="EMBL/GenBank/DDBJ databases">
        <authorList>
            <person name="Gilroy R."/>
        </authorList>
    </citation>
    <scope>NUCLEOTIDE SEQUENCE</scope>
    <source>
        <strain evidence="7">11687</strain>
    </source>
</reference>
<evidence type="ECO:0000313" key="8">
    <source>
        <dbReference type="Proteomes" id="UP000824081"/>
    </source>
</evidence>
<dbReference type="SUPFAM" id="SSF53613">
    <property type="entry name" value="Ribokinase-like"/>
    <property type="match status" value="1"/>
</dbReference>
<evidence type="ECO:0000256" key="3">
    <source>
        <dbReference type="ARBA" id="ARBA00022741"/>
    </source>
</evidence>
<dbReference type="GO" id="GO:0005829">
    <property type="term" value="C:cytosol"/>
    <property type="evidence" value="ECO:0007669"/>
    <property type="project" value="TreeGrafter"/>
</dbReference>
<dbReference type="Pfam" id="PF08543">
    <property type="entry name" value="Phos_pyr_kin"/>
    <property type="match status" value="1"/>
</dbReference>
<dbReference type="GO" id="GO:0005524">
    <property type="term" value="F:ATP binding"/>
    <property type="evidence" value="ECO:0007669"/>
    <property type="project" value="UniProtKB-KW"/>
</dbReference>
<gene>
    <name evidence="7" type="ORF">IAC57_01190</name>
</gene>
<protein>
    <recommendedName>
        <fullName evidence="1">pyridoxal kinase</fullName>
        <ecNumber evidence="1">2.7.1.35</ecNumber>
    </recommendedName>
</protein>
<evidence type="ECO:0000313" key="7">
    <source>
        <dbReference type="EMBL" id="HIU58693.1"/>
    </source>
</evidence>
<sequence length="281" mass="31105">MRVLAINDISCVGKCSLTVALPIISACGVTCDVLPTALLSTHTGGFEGYTFLDLSEEIPKILRHWETLGLSYDYIYSGYLGNVSQIDMVLDIRRRFLRPGGKFIVDPVMGDGGKLYAHFDMRFVEEMRKLCREADYILPNVTEACLLSGVPYPAPGERLPAENIVGKLRSTHTCPIVTGVEEGKQNVVYYDKSAGEGRYALPQAEGLFHGSGDVFAAAFTGCLARGKTAEEALRLAADFTTASIFRTARTNDERRYGLRFEEEMFRFLSRLNGQNDQTESL</sequence>
<dbReference type="CDD" id="cd01173">
    <property type="entry name" value="pyridoxal_pyridoxamine_kinase"/>
    <property type="match status" value="1"/>
</dbReference>
<dbReference type="EC" id="2.7.1.35" evidence="1"/>
<comment type="caution">
    <text evidence="7">The sequence shown here is derived from an EMBL/GenBank/DDBJ whole genome shotgun (WGS) entry which is preliminary data.</text>
</comment>
<evidence type="ECO:0000256" key="5">
    <source>
        <dbReference type="ARBA" id="ARBA00022840"/>
    </source>
</evidence>
<dbReference type="PROSITE" id="PS51257">
    <property type="entry name" value="PROKAR_LIPOPROTEIN"/>
    <property type="match status" value="1"/>
</dbReference>
<accession>A0A9D1MDW5</accession>
<keyword evidence="5" id="KW-0067">ATP-binding</keyword>
<evidence type="ECO:0000259" key="6">
    <source>
        <dbReference type="Pfam" id="PF08543"/>
    </source>
</evidence>
<feature type="domain" description="Pyridoxamine kinase/Phosphomethylpyrimidine kinase" evidence="6">
    <location>
        <begin position="25"/>
        <end position="251"/>
    </location>
</feature>
<dbReference type="Gene3D" id="3.40.1190.20">
    <property type="match status" value="1"/>
</dbReference>
<dbReference type="Proteomes" id="UP000824081">
    <property type="component" value="Unassembled WGS sequence"/>
</dbReference>
<dbReference type="EMBL" id="DVMZ01000030">
    <property type="protein sequence ID" value="HIU58693.1"/>
    <property type="molecule type" value="Genomic_DNA"/>
</dbReference>
<keyword evidence="3" id="KW-0547">Nucleotide-binding</keyword>
<dbReference type="PANTHER" id="PTHR10534:SF2">
    <property type="entry name" value="PYRIDOXAL KINASE"/>
    <property type="match status" value="1"/>
</dbReference>
<reference evidence="7" key="2">
    <citation type="journal article" date="2021" name="PeerJ">
        <title>Extensive microbial diversity within the chicken gut microbiome revealed by metagenomics and culture.</title>
        <authorList>
            <person name="Gilroy R."/>
            <person name="Ravi A."/>
            <person name="Getino M."/>
            <person name="Pursley I."/>
            <person name="Horton D.L."/>
            <person name="Alikhan N.F."/>
            <person name="Baker D."/>
            <person name="Gharbi K."/>
            <person name="Hall N."/>
            <person name="Watson M."/>
            <person name="Adriaenssens E.M."/>
            <person name="Foster-Nyarko E."/>
            <person name="Jarju S."/>
            <person name="Secka A."/>
            <person name="Antonio M."/>
            <person name="Oren A."/>
            <person name="Chaudhuri R.R."/>
            <person name="La Ragione R."/>
            <person name="Hildebrand F."/>
            <person name="Pallen M.J."/>
        </authorList>
    </citation>
    <scope>NUCLEOTIDE SEQUENCE</scope>
    <source>
        <strain evidence="7">11687</strain>
    </source>
</reference>